<feature type="domain" description="Pre-C2HC" evidence="2">
    <location>
        <begin position="395"/>
        <end position="464"/>
    </location>
</feature>
<feature type="region of interest" description="Disordered" evidence="1">
    <location>
        <begin position="189"/>
        <end position="316"/>
    </location>
</feature>
<feature type="region of interest" description="Disordered" evidence="1">
    <location>
        <begin position="1"/>
        <end position="52"/>
    </location>
</feature>
<feature type="region of interest" description="Disordered" evidence="1">
    <location>
        <begin position="91"/>
        <end position="116"/>
    </location>
</feature>
<dbReference type="STRING" id="151549.A0A4C2A9N7"/>
<keyword evidence="4" id="KW-1185">Reference proteome</keyword>
<evidence type="ECO:0000313" key="4">
    <source>
        <dbReference type="Proteomes" id="UP000299102"/>
    </source>
</evidence>
<evidence type="ECO:0000313" key="3">
    <source>
        <dbReference type="EMBL" id="GBP95909.1"/>
    </source>
</evidence>
<feature type="compositionally biased region" description="Low complexity" evidence="1">
    <location>
        <begin position="207"/>
        <end position="216"/>
    </location>
</feature>
<feature type="compositionally biased region" description="Polar residues" evidence="1">
    <location>
        <begin position="550"/>
        <end position="565"/>
    </location>
</feature>
<comment type="caution">
    <text evidence="3">The sequence shown here is derived from an EMBL/GenBank/DDBJ whole genome shotgun (WGS) entry which is preliminary data.</text>
</comment>
<evidence type="ECO:0000256" key="1">
    <source>
        <dbReference type="SAM" id="MobiDB-lite"/>
    </source>
</evidence>
<dbReference type="InterPro" id="IPR006579">
    <property type="entry name" value="Pre_C2HC_dom"/>
</dbReference>
<name>A0A4C2A9N7_EUMVA</name>
<evidence type="ECO:0000259" key="2">
    <source>
        <dbReference type="SMART" id="SM00596"/>
    </source>
</evidence>
<dbReference type="EMBL" id="BGZK01002699">
    <property type="protein sequence ID" value="GBP95909.1"/>
    <property type="molecule type" value="Genomic_DNA"/>
</dbReference>
<proteinExistence type="predicted"/>
<dbReference type="AlphaFoldDB" id="A0A4C2A9N7"/>
<dbReference type="SUPFAM" id="SSF56219">
    <property type="entry name" value="DNase I-like"/>
    <property type="match status" value="1"/>
</dbReference>
<sequence>MDIDPSPAPTTSAKDTQPPPSTVQTTQITTNRASTTNSGSKPNAPTKVKPPPSIYLLKGSNFVKISADCTRLRIACDSVVSVSCIPRSCDPLSNGRSRRRDARAPAATGRRRPPPPAAAAAAFARVSAASRSRERALSFGAGNCSYCVYSVSAAALVHVRQLGGSCPVLGFTCEEESINAVIHPLEIVRDPSPSPSASGKRAASVLSDDGSSGSDSTIRGSEAEDQDHFKVVRSKKCLKKRANRSNRHYQSDSTMELDQLSTNPSNQMDSPASPDPAPVQDKVILGTPVTEKAAPTKNTGAKPVAPPKVKPPPPIYLRDKSKWSTVSVECNRLHIHYTNARNLMDSIKITVSTIQDYRNLTRLLINGKIPFHTHPLDEERKIKAVIKGIPLEIQTDEVKNDLVNQGYPICSVHRLHGRDGRPLSLVLAVLNKTESAKEMCKNLSKVCGLSGITVEPPYKKGGPGQCHRCQNYGHAAAHCYAQPRCVKCTVPHWTKECTRTRESEGKPSCVLCGGDHTANYKGCPKAPKFVKHTRRTDIVKPTRKLPPVNDTKNYPTLVNKNNVTPSAGEFQPAPVPVRNAWFRNQPPRAAPEPTKGSTRPKPSGSAPVNDKSNTLGEDIKSVMAILRLVKSEGFAELASDFRRARTGGRPLSGHSQPSRYLVSTRVTIMSEAPGCSNHSSAGRLKPKSLKLLSFNARGLTSNIVELDVCAKEYSLGTSGGGTVLYYKRSLHCCPVDTPQLINLEVTACKLAMSGHGTLIIVSVYLPSSKQLLRSDLESLLALGEHVILFGDFNSKNIEWNCVETNTNGRILADLRDTLEFDVIAPLNPTHFPDKDGDRPDILDIALMKNVNLKLGCIDSLQRLSSDHRPVLMRLGPTSDDRPRDKKITTNWKKVSIALEEIDTPALNKIPNDIESTNDIDNAIGTLTSHITKVVKKCSRKVPVNSDHPKLPASVRKLMRAKNAALRRASDFHPLIGPTREPSNVKAYWQVAKALKSDGYEPVPALKNPDNTRVRRSGKS</sequence>
<feature type="compositionally biased region" description="Polar residues" evidence="1">
    <location>
        <begin position="251"/>
        <end position="270"/>
    </location>
</feature>
<dbReference type="Proteomes" id="UP000299102">
    <property type="component" value="Unassembled WGS sequence"/>
</dbReference>
<protein>
    <submittedName>
        <fullName evidence="3">Nucleic-acid-binding protein from transposon X-element</fullName>
    </submittedName>
</protein>
<feature type="compositionally biased region" description="Basic residues" evidence="1">
    <location>
        <begin position="231"/>
        <end position="247"/>
    </location>
</feature>
<gene>
    <name evidence="3" type="primary">ORF1</name>
    <name evidence="3" type="ORF">EVAR_83549_1</name>
</gene>
<dbReference type="InterPro" id="IPR005135">
    <property type="entry name" value="Endo/exonuclease/phosphatase"/>
</dbReference>
<feature type="region of interest" description="Disordered" evidence="1">
    <location>
        <begin position="999"/>
        <end position="1019"/>
    </location>
</feature>
<feature type="region of interest" description="Disordered" evidence="1">
    <location>
        <begin position="542"/>
        <end position="614"/>
    </location>
</feature>
<dbReference type="Pfam" id="PF14529">
    <property type="entry name" value="Exo_endo_phos_2"/>
    <property type="match status" value="1"/>
</dbReference>
<dbReference type="Pfam" id="PF07530">
    <property type="entry name" value="PRE_C2HC"/>
    <property type="match status" value="1"/>
</dbReference>
<reference evidence="3 4" key="1">
    <citation type="journal article" date="2019" name="Commun. Biol.">
        <title>The bagworm genome reveals a unique fibroin gene that provides high tensile strength.</title>
        <authorList>
            <person name="Kono N."/>
            <person name="Nakamura H."/>
            <person name="Ohtoshi R."/>
            <person name="Tomita M."/>
            <person name="Numata K."/>
            <person name="Arakawa K."/>
        </authorList>
    </citation>
    <scope>NUCLEOTIDE SEQUENCE [LARGE SCALE GENOMIC DNA]</scope>
</reference>
<organism evidence="3 4">
    <name type="scientific">Eumeta variegata</name>
    <name type="common">Bagworm moth</name>
    <name type="synonym">Eumeta japonica</name>
    <dbReference type="NCBI Taxonomy" id="151549"/>
    <lineage>
        <taxon>Eukaryota</taxon>
        <taxon>Metazoa</taxon>
        <taxon>Ecdysozoa</taxon>
        <taxon>Arthropoda</taxon>
        <taxon>Hexapoda</taxon>
        <taxon>Insecta</taxon>
        <taxon>Pterygota</taxon>
        <taxon>Neoptera</taxon>
        <taxon>Endopterygota</taxon>
        <taxon>Lepidoptera</taxon>
        <taxon>Glossata</taxon>
        <taxon>Ditrysia</taxon>
        <taxon>Tineoidea</taxon>
        <taxon>Psychidae</taxon>
        <taxon>Oiketicinae</taxon>
        <taxon>Eumeta</taxon>
    </lineage>
</organism>
<dbReference type="InterPro" id="IPR036691">
    <property type="entry name" value="Endo/exonu/phosph_ase_sf"/>
</dbReference>
<dbReference type="PANTHER" id="PTHR33273:SF2">
    <property type="entry name" value="ENDONUCLEASE_EXONUCLEASE_PHOSPHATASE DOMAIN-CONTAINING PROTEIN"/>
    <property type="match status" value="1"/>
</dbReference>
<dbReference type="PANTHER" id="PTHR33273">
    <property type="entry name" value="DOMAIN-CONTAINING PROTEIN, PUTATIVE-RELATED"/>
    <property type="match status" value="1"/>
</dbReference>
<dbReference type="Gene3D" id="3.60.10.10">
    <property type="entry name" value="Endonuclease/exonuclease/phosphatase"/>
    <property type="match status" value="1"/>
</dbReference>
<dbReference type="OrthoDB" id="8446474at2759"/>
<dbReference type="SMART" id="SM00596">
    <property type="entry name" value="PRE_C2HC"/>
    <property type="match status" value="1"/>
</dbReference>
<dbReference type="GO" id="GO:0003824">
    <property type="term" value="F:catalytic activity"/>
    <property type="evidence" value="ECO:0007669"/>
    <property type="project" value="InterPro"/>
</dbReference>
<feature type="compositionally biased region" description="Pro residues" evidence="1">
    <location>
        <begin position="304"/>
        <end position="315"/>
    </location>
</feature>
<feature type="compositionally biased region" description="Polar residues" evidence="1">
    <location>
        <begin position="31"/>
        <end position="43"/>
    </location>
</feature>
<accession>A0A4C2A9N7</accession>